<proteinExistence type="predicted"/>
<reference evidence="2" key="1">
    <citation type="submission" date="2016-06" db="UniProtKB">
        <authorList>
            <consortium name="WormBaseParasite"/>
        </authorList>
    </citation>
    <scope>IDENTIFICATION</scope>
</reference>
<dbReference type="InterPro" id="IPR029045">
    <property type="entry name" value="ClpP/crotonase-like_dom_sf"/>
</dbReference>
<protein>
    <submittedName>
        <fullName evidence="2">Carboxyl_trans domain-containing protein</fullName>
    </submittedName>
</protein>
<evidence type="ECO:0000259" key="1">
    <source>
        <dbReference type="Pfam" id="PF01039"/>
    </source>
</evidence>
<organism evidence="2">
    <name type="scientific">Gongylonema pulchrum</name>
    <dbReference type="NCBI Taxonomy" id="637853"/>
    <lineage>
        <taxon>Eukaryota</taxon>
        <taxon>Metazoa</taxon>
        <taxon>Ecdysozoa</taxon>
        <taxon>Nematoda</taxon>
        <taxon>Chromadorea</taxon>
        <taxon>Rhabditida</taxon>
        <taxon>Spirurina</taxon>
        <taxon>Spiruromorpha</taxon>
        <taxon>Spiruroidea</taxon>
        <taxon>Gongylonematidae</taxon>
        <taxon>Gongylonema</taxon>
    </lineage>
</organism>
<dbReference type="GO" id="GO:0004658">
    <property type="term" value="F:propionyl-CoA carboxylase activity"/>
    <property type="evidence" value="ECO:0007669"/>
    <property type="project" value="TreeGrafter"/>
</dbReference>
<dbReference type="WBParaSite" id="GPUH_0000528601-mRNA-1">
    <property type="protein sequence ID" value="GPUH_0000528601-mRNA-1"/>
    <property type="gene ID" value="GPUH_0000528601"/>
</dbReference>
<evidence type="ECO:0000313" key="2">
    <source>
        <dbReference type="WBParaSite" id="GPUH_0000528601-mRNA-1"/>
    </source>
</evidence>
<dbReference type="Pfam" id="PF01039">
    <property type="entry name" value="Carboxyl_trans"/>
    <property type="match status" value="1"/>
</dbReference>
<dbReference type="PANTHER" id="PTHR43842">
    <property type="entry name" value="PROPIONYL-COA CARBOXYLASE BETA CHAIN"/>
    <property type="match status" value="1"/>
</dbReference>
<name>A0A183D988_9BILA</name>
<feature type="domain" description="Acetyl-coenzyme A carboxylase carboxyl transferase subunit beta" evidence="1">
    <location>
        <begin position="4"/>
        <end position="67"/>
    </location>
</feature>
<dbReference type="InterPro" id="IPR034733">
    <property type="entry name" value="AcCoA_carboxyl_beta"/>
</dbReference>
<accession>A0A183D988</accession>
<dbReference type="GO" id="GO:0005739">
    <property type="term" value="C:mitochondrion"/>
    <property type="evidence" value="ECO:0007669"/>
    <property type="project" value="TreeGrafter"/>
</dbReference>
<dbReference type="SUPFAM" id="SSF52096">
    <property type="entry name" value="ClpP/crotonase"/>
    <property type="match status" value="1"/>
</dbReference>
<dbReference type="AlphaFoldDB" id="A0A183D988"/>
<dbReference type="Gene3D" id="3.90.226.10">
    <property type="entry name" value="2-enoyl-CoA Hydratase, Chain A, domain 1"/>
    <property type="match status" value="1"/>
</dbReference>
<dbReference type="PANTHER" id="PTHR43842:SF2">
    <property type="entry name" value="PROPIONYL-COA CARBOXYLASE BETA CHAIN, MITOCHONDRIAL"/>
    <property type="match status" value="1"/>
</dbReference>
<sequence length="69" mass="8020">LYRHDQANAAKHEEEYIDLFSNPFPAAVRGFVDDIIEPHTTRRHICLDLNVLETKMLKNPKKKHGNIPL</sequence>
<dbReference type="InterPro" id="IPR051047">
    <property type="entry name" value="AccD/PCCB"/>
</dbReference>